<sequence>MINNGVHVKGLTEGAAYDFYGVIQHIYELEYNTTTYPKRVVLFYCHWFDPTSRGTRVDPKYGTMEIRMDKRYNLFDLFISAHNVRQVYYVPYPATRRDKRGWCVTIKTKPRGYIESDHVQDNVPYQVEEMSHVNEVIEVESISGLQDLRGGVEEVNPTNLLTNEEESSNLNGDSNNIEQDNEGELEDDFEVYNSEED</sequence>
<dbReference type="Proteomes" id="UP000289340">
    <property type="component" value="Chromosome 5"/>
</dbReference>
<protein>
    <recommendedName>
        <fullName evidence="2">DUF4216 domain-containing protein</fullName>
    </recommendedName>
</protein>
<comment type="caution">
    <text evidence="3">The sequence shown here is derived from an EMBL/GenBank/DDBJ whole genome shotgun (WGS) entry which is preliminary data.</text>
</comment>
<evidence type="ECO:0000259" key="2">
    <source>
        <dbReference type="Pfam" id="PF13952"/>
    </source>
</evidence>
<dbReference type="PANTHER" id="PTHR48258">
    <property type="entry name" value="DUF4218 DOMAIN-CONTAINING PROTEIN-RELATED"/>
    <property type="match status" value="1"/>
</dbReference>
<keyword evidence="4" id="KW-1185">Reference proteome</keyword>
<feature type="compositionally biased region" description="Polar residues" evidence="1">
    <location>
        <begin position="163"/>
        <end position="178"/>
    </location>
</feature>
<dbReference type="InterPro" id="IPR025312">
    <property type="entry name" value="DUF4216"/>
</dbReference>
<feature type="region of interest" description="Disordered" evidence="1">
    <location>
        <begin position="163"/>
        <end position="197"/>
    </location>
</feature>
<dbReference type="Pfam" id="PF13952">
    <property type="entry name" value="DUF4216"/>
    <property type="match status" value="1"/>
</dbReference>
<evidence type="ECO:0000256" key="1">
    <source>
        <dbReference type="SAM" id="MobiDB-lite"/>
    </source>
</evidence>
<reference evidence="3 4" key="1">
    <citation type="submission" date="2018-09" db="EMBL/GenBank/DDBJ databases">
        <title>A high-quality reference genome of wild soybean provides a powerful tool to mine soybean genomes.</title>
        <authorList>
            <person name="Xie M."/>
            <person name="Chung C.Y.L."/>
            <person name="Li M.-W."/>
            <person name="Wong F.-L."/>
            <person name="Chan T.-F."/>
            <person name="Lam H.-M."/>
        </authorList>
    </citation>
    <scope>NUCLEOTIDE SEQUENCE [LARGE SCALE GENOMIC DNA]</scope>
    <source>
        <strain evidence="4">cv. W05</strain>
        <tissue evidence="3">Hypocotyl of etiolated seedlings</tissue>
    </source>
</reference>
<dbReference type="PANTHER" id="PTHR48258:SF11">
    <property type="entry name" value="TDCA1-ORF2 PROTEIN"/>
    <property type="match status" value="1"/>
</dbReference>
<name>A0A445KKY4_GLYSO</name>
<dbReference type="AlphaFoldDB" id="A0A445KKY4"/>
<feature type="domain" description="DUF4216" evidence="2">
    <location>
        <begin position="28"/>
        <end position="103"/>
    </location>
</feature>
<gene>
    <name evidence="3" type="ORF">D0Y65_011624</name>
</gene>
<feature type="compositionally biased region" description="Acidic residues" evidence="1">
    <location>
        <begin position="179"/>
        <end position="197"/>
    </location>
</feature>
<organism evidence="3 4">
    <name type="scientific">Glycine soja</name>
    <name type="common">Wild soybean</name>
    <dbReference type="NCBI Taxonomy" id="3848"/>
    <lineage>
        <taxon>Eukaryota</taxon>
        <taxon>Viridiplantae</taxon>
        <taxon>Streptophyta</taxon>
        <taxon>Embryophyta</taxon>
        <taxon>Tracheophyta</taxon>
        <taxon>Spermatophyta</taxon>
        <taxon>Magnoliopsida</taxon>
        <taxon>eudicotyledons</taxon>
        <taxon>Gunneridae</taxon>
        <taxon>Pentapetalae</taxon>
        <taxon>rosids</taxon>
        <taxon>fabids</taxon>
        <taxon>Fabales</taxon>
        <taxon>Fabaceae</taxon>
        <taxon>Papilionoideae</taxon>
        <taxon>50 kb inversion clade</taxon>
        <taxon>NPAAA clade</taxon>
        <taxon>indigoferoid/millettioid clade</taxon>
        <taxon>Phaseoleae</taxon>
        <taxon>Glycine</taxon>
        <taxon>Glycine subgen. Soja</taxon>
    </lineage>
</organism>
<accession>A0A445KKY4</accession>
<evidence type="ECO:0000313" key="3">
    <source>
        <dbReference type="EMBL" id="RZC11509.1"/>
    </source>
</evidence>
<evidence type="ECO:0000313" key="4">
    <source>
        <dbReference type="Proteomes" id="UP000289340"/>
    </source>
</evidence>
<dbReference type="EMBL" id="QZWG01000005">
    <property type="protein sequence ID" value="RZC11509.1"/>
    <property type="molecule type" value="Genomic_DNA"/>
</dbReference>
<proteinExistence type="predicted"/>